<feature type="compositionally biased region" description="Basic and acidic residues" evidence="1">
    <location>
        <begin position="118"/>
        <end position="132"/>
    </location>
</feature>
<evidence type="ECO:0000256" key="2">
    <source>
        <dbReference type="SAM" id="SignalP"/>
    </source>
</evidence>
<name>A0A8H6IRP9_9PEZI</name>
<comment type="caution">
    <text evidence="3">The sequence shown here is derived from an EMBL/GenBank/DDBJ whole genome shotgun (WGS) entry which is preliminary data.</text>
</comment>
<reference evidence="3 4" key="1">
    <citation type="journal article" date="2020" name="Phytopathology">
        <title>Genome Sequence Resources of Colletotrichum truncatum, C. plurivorum, C. musicola, and C. sojae: Four Species Pathogenic to Soybean (Glycine max).</title>
        <authorList>
            <person name="Rogerio F."/>
            <person name="Boufleur T.R."/>
            <person name="Ciampi-Guillardi M."/>
            <person name="Sukno S.A."/>
            <person name="Thon M.R."/>
            <person name="Massola Junior N.S."/>
            <person name="Baroncelli R."/>
        </authorList>
    </citation>
    <scope>NUCLEOTIDE SEQUENCE [LARGE SCALE GENOMIC DNA]</scope>
    <source>
        <strain evidence="3 4">LFN0009</strain>
    </source>
</reference>
<evidence type="ECO:0000313" key="4">
    <source>
        <dbReference type="Proteomes" id="UP000652219"/>
    </source>
</evidence>
<gene>
    <name evidence="3" type="ORF">CSOJ01_13963</name>
</gene>
<feature type="region of interest" description="Disordered" evidence="1">
    <location>
        <begin position="204"/>
        <end position="255"/>
    </location>
</feature>
<keyword evidence="2" id="KW-0732">Signal</keyword>
<sequence>MGLAFSRLFFAGLALAAAVGTVLGAPIASPEATLLDMPRWRWKAKGSGPTKRPTDKPALTPFSEDTSDSPAETATLDARWDWGGTPKDDAPDTTDAAEKRRWLKLLSDEEDAPDAADAVDKRAESTLRERAGRGRGRGGRKDLGRGRSPVPPPIAAHTPPLPPNVSTFVQSSTRGSSHKASAETYKKQATDVAVEVDEIWTLFSDSEKSGTSDAVEKRAESALQGRNSRGRGGTPRARGGRRRLESGRGYVKEEPRTDAWQYGELEVSDSDNAVKQRDASPDQIWTLSSDSEKPGSDEPIEECSPECRYPVEC</sequence>
<feature type="compositionally biased region" description="Pro residues" evidence="1">
    <location>
        <begin position="149"/>
        <end position="163"/>
    </location>
</feature>
<dbReference type="AlphaFoldDB" id="A0A8H6IRP9"/>
<feature type="compositionally biased region" description="Basic and acidic residues" evidence="1">
    <location>
        <begin position="205"/>
        <end position="220"/>
    </location>
</feature>
<feature type="compositionally biased region" description="Basic and acidic residues" evidence="1">
    <location>
        <begin position="242"/>
        <end position="255"/>
    </location>
</feature>
<feature type="compositionally biased region" description="Basic and acidic residues" evidence="1">
    <location>
        <begin position="86"/>
        <end position="100"/>
    </location>
</feature>
<dbReference type="EMBL" id="WIGN01000436">
    <property type="protein sequence ID" value="KAF6793358.1"/>
    <property type="molecule type" value="Genomic_DNA"/>
</dbReference>
<feature type="region of interest" description="Disordered" evidence="1">
    <location>
        <begin position="270"/>
        <end position="313"/>
    </location>
</feature>
<feature type="signal peptide" evidence="2">
    <location>
        <begin position="1"/>
        <end position="24"/>
    </location>
</feature>
<feature type="region of interest" description="Disordered" evidence="1">
    <location>
        <begin position="43"/>
        <end position="188"/>
    </location>
</feature>
<keyword evidence="4" id="KW-1185">Reference proteome</keyword>
<accession>A0A8H6IRP9</accession>
<evidence type="ECO:0000313" key="3">
    <source>
        <dbReference type="EMBL" id="KAF6793358.1"/>
    </source>
</evidence>
<feature type="chain" id="PRO_5034817671" evidence="2">
    <location>
        <begin position="25"/>
        <end position="313"/>
    </location>
</feature>
<proteinExistence type="predicted"/>
<feature type="compositionally biased region" description="Polar residues" evidence="1">
    <location>
        <begin position="164"/>
        <end position="179"/>
    </location>
</feature>
<evidence type="ECO:0000256" key="1">
    <source>
        <dbReference type="SAM" id="MobiDB-lite"/>
    </source>
</evidence>
<dbReference type="Proteomes" id="UP000652219">
    <property type="component" value="Unassembled WGS sequence"/>
</dbReference>
<organism evidence="3 4">
    <name type="scientific">Colletotrichum sojae</name>
    <dbReference type="NCBI Taxonomy" id="2175907"/>
    <lineage>
        <taxon>Eukaryota</taxon>
        <taxon>Fungi</taxon>
        <taxon>Dikarya</taxon>
        <taxon>Ascomycota</taxon>
        <taxon>Pezizomycotina</taxon>
        <taxon>Sordariomycetes</taxon>
        <taxon>Hypocreomycetidae</taxon>
        <taxon>Glomerellales</taxon>
        <taxon>Glomerellaceae</taxon>
        <taxon>Colletotrichum</taxon>
        <taxon>Colletotrichum orchidearum species complex</taxon>
    </lineage>
</organism>
<protein>
    <submittedName>
        <fullName evidence="3">Uncharacterized protein</fullName>
    </submittedName>
</protein>